<evidence type="ECO:0000256" key="1">
    <source>
        <dbReference type="ARBA" id="ARBA00001947"/>
    </source>
</evidence>
<feature type="domain" description="Peptidase M50" evidence="10">
    <location>
        <begin position="189"/>
        <end position="287"/>
    </location>
</feature>
<feature type="transmembrane region" description="Helical" evidence="9">
    <location>
        <begin position="149"/>
        <end position="165"/>
    </location>
</feature>
<feature type="domain" description="CzcB-like barrel-sandwich hybrid" evidence="11">
    <location>
        <begin position="453"/>
        <end position="570"/>
    </location>
</feature>
<evidence type="ECO:0000259" key="11">
    <source>
        <dbReference type="Pfam" id="PF25973"/>
    </source>
</evidence>
<evidence type="ECO:0000256" key="5">
    <source>
        <dbReference type="ARBA" id="ARBA00022692"/>
    </source>
</evidence>
<organism evidence="12 13">
    <name type="scientific">Paludibacterium paludis</name>
    <dbReference type="NCBI Taxonomy" id="1225769"/>
    <lineage>
        <taxon>Bacteria</taxon>
        <taxon>Pseudomonadati</taxon>
        <taxon>Pseudomonadota</taxon>
        <taxon>Betaproteobacteria</taxon>
        <taxon>Neisseriales</taxon>
        <taxon>Chromobacteriaceae</taxon>
        <taxon>Paludibacterium</taxon>
    </lineage>
</organism>
<gene>
    <name evidence="12" type="ORF">GCM10011289_30540</name>
</gene>
<dbReference type="AlphaFoldDB" id="A0A918P6C2"/>
<evidence type="ECO:0000256" key="7">
    <source>
        <dbReference type="ARBA" id="ARBA00023054"/>
    </source>
</evidence>
<feature type="transmembrane region" description="Helical" evidence="9">
    <location>
        <begin position="348"/>
        <end position="372"/>
    </location>
</feature>
<protein>
    <recommendedName>
        <fullName evidence="14">Peptide zinc metalloprotease protein</fullName>
    </recommendedName>
</protein>
<evidence type="ECO:0000256" key="3">
    <source>
        <dbReference type="ARBA" id="ARBA00004196"/>
    </source>
</evidence>
<feature type="transmembrane region" description="Helical" evidence="9">
    <location>
        <begin position="378"/>
        <end position="397"/>
    </location>
</feature>
<dbReference type="PANTHER" id="PTHR32347">
    <property type="entry name" value="EFFLUX SYSTEM COMPONENT YKNX-RELATED"/>
    <property type="match status" value="1"/>
</dbReference>
<feature type="transmembrane region" description="Helical" evidence="9">
    <location>
        <begin position="209"/>
        <end position="228"/>
    </location>
</feature>
<evidence type="ECO:0000256" key="2">
    <source>
        <dbReference type="ARBA" id="ARBA00004141"/>
    </source>
</evidence>
<dbReference type="RefSeq" id="WP_229804848.1">
    <property type="nucleotide sequence ID" value="NZ_BMYX01000020.1"/>
</dbReference>
<comment type="caution">
    <text evidence="12">The sequence shown here is derived from an EMBL/GenBank/DDBJ whole genome shotgun (WGS) entry which is preliminary data.</text>
</comment>
<dbReference type="InterPro" id="IPR008915">
    <property type="entry name" value="Peptidase_M50"/>
</dbReference>
<dbReference type="InterPro" id="IPR050465">
    <property type="entry name" value="UPF0194_transport"/>
</dbReference>
<dbReference type="InterPro" id="IPR058647">
    <property type="entry name" value="BSH_CzcB-like"/>
</dbReference>
<comment type="similarity">
    <text evidence="4">Belongs to the peptidase M50B family.</text>
</comment>
<dbReference type="Gene3D" id="2.40.50.100">
    <property type="match status" value="1"/>
</dbReference>
<evidence type="ECO:0008006" key="14">
    <source>
        <dbReference type="Google" id="ProtNLM"/>
    </source>
</evidence>
<comment type="cofactor">
    <cofactor evidence="1">
        <name>Zn(2+)</name>
        <dbReference type="ChEBI" id="CHEBI:29105"/>
    </cofactor>
</comment>
<evidence type="ECO:0000256" key="9">
    <source>
        <dbReference type="SAM" id="Phobius"/>
    </source>
</evidence>
<dbReference type="GO" id="GO:0006508">
    <property type="term" value="P:proteolysis"/>
    <property type="evidence" value="ECO:0007669"/>
    <property type="project" value="InterPro"/>
</dbReference>
<comment type="subcellular location">
    <subcellularLocation>
        <location evidence="3">Cell envelope</location>
    </subcellularLocation>
    <subcellularLocation>
        <location evidence="2">Membrane</location>
        <topology evidence="2">Multi-pass membrane protein</topology>
    </subcellularLocation>
</comment>
<proteinExistence type="inferred from homology"/>
<dbReference type="SUPFAM" id="SSF111369">
    <property type="entry name" value="HlyD-like secretion proteins"/>
    <property type="match status" value="1"/>
</dbReference>
<keyword evidence="6 9" id="KW-1133">Transmembrane helix</keyword>
<accession>A0A918P6C2</accession>
<dbReference type="EMBL" id="BMYX01000020">
    <property type="protein sequence ID" value="GGY24801.1"/>
    <property type="molecule type" value="Genomic_DNA"/>
</dbReference>
<dbReference type="Pfam" id="PF25973">
    <property type="entry name" value="BSH_CzcB"/>
    <property type="match status" value="1"/>
</dbReference>
<dbReference type="Proteomes" id="UP000645257">
    <property type="component" value="Unassembled WGS sequence"/>
</dbReference>
<dbReference type="GO" id="GO:0016020">
    <property type="term" value="C:membrane"/>
    <property type="evidence" value="ECO:0007669"/>
    <property type="project" value="UniProtKB-SubCell"/>
</dbReference>
<sequence>MTERVLPGIRQELTLHPGPAEADGSPSWTLHDPCSNRFYQLGWASFEILRRWHLATPGKVLESIRSETTLNLDGDDIDAVVSFLARHQLLDAGTEERSRGLWRARQAARPSRMMWLLKNYLFFRIPLVRPETVLNRLLPWCAWLFEPRFWWIMGGVLAFALAMVSRRWDEFTHTFSGYGGAGAAIGIGLSLSVAKVLHELGHALTAKRFGCRVPAMGVAFLVMVPVLYTDTNDAWKLPSRRQRLLIGAAGMLAELTLAVWATVLWCFLPDGPLRAGVFLLASTTWLATLAVNASPFMRFDGYFLLSDYLGLPNLHSRAFALALWRLRRWALGLDDPVPEPLPPGRERLLVLFAWATWLYRLVVFLSIAFLVYHMFFKALGLLLLVVELGWFIVRPVTGELRVWWRRRHELRWCRPTKRSAVIVVSFLLWIAVPWQGEVASPAVIGARQSQGMYAPVGAVVADVFVKAGQAVRAGDRLARLESPELSLRLARAEAREREAAWQVSRQPFNADLQVQGPALRKQWMAAQEEVNGLRQQQDRLLLTAPFAGRVTDAGDALLPGTMVTEGEHLLDVVGPHGAKGEAFVDEAGVGGLKTGDPVRFVADGGEHWGISCRLGAVDRLNLAVLDQPVLASVYGGPIPVEQRQHGLVPLAATFRVRLESCDTEVAPVREMAGLARIDGERHSLLGDAARRFFVALRREAGL</sequence>
<evidence type="ECO:0000313" key="12">
    <source>
        <dbReference type="EMBL" id="GGY24801.1"/>
    </source>
</evidence>
<name>A0A918P6C2_9NEIS</name>
<evidence type="ECO:0000256" key="8">
    <source>
        <dbReference type="ARBA" id="ARBA00023136"/>
    </source>
</evidence>
<feature type="transmembrane region" description="Helical" evidence="9">
    <location>
        <begin position="248"/>
        <end position="268"/>
    </location>
</feature>
<reference evidence="12" key="1">
    <citation type="journal article" date="2014" name="Int. J. Syst. Evol. Microbiol.">
        <title>Complete genome sequence of Corynebacterium casei LMG S-19264T (=DSM 44701T), isolated from a smear-ripened cheese.</title>
        <authorList>
            <consortium name="US DOE Joint Genome Institute (JGI-PGF)"/>
            <person name="Walter F."/>
            <person name="Albersmeier A."/>
            <person name="Kalinowski J."/>
            <person name="Ruckert C."/>
        </authorList>
    </citation>
    <scope>NUCLEOTIDE SEQUENCE</scope>
    <source>
        <strain evidence="12">KCTC 32182</strain>
    </source>
</reference>
<evidence type="ECO:0000256" key="4">
    <source>
        <dbReference type="ARBA" id="ARBA00007931"/>
    </source>
</evidence>
<feature type="transmembrane region" description="Helical" evidence="9">
    <location>
        <begin position="177"/>
        <end position="197"/>
    </location>
</feature>
<evidence type="ECO:0000259" key="10">
    <source>
        <dbReference type="Pfam" id="PF02163"/>
    </source>
</evidence>
<dbReference type="PANTHER" id="PTHR32347:SF23">
    <property type="entry name" value="BLL5650 PROTEIN"/>
    <property type="match status" value="1"/>
</dbReference>
<feature type="transmembrane region" description="Helical" evidence="9">
    <location>
        <begin position="275"/>
        <end position="296"/>
    </location>
</feature>
<dbReference type="Pfam" id="PF02163">
    <property type="entry name" value="Peptidase_M50"/>
    <property type="match status" value="1"/>
</dbReference>
<reference evidence="12" key="2">
    <citation type="submission" date="2020-09" db="EMBL/GenBank/DDBJ databases">
        <authorList>
            <person name="Sun Q."/>
            <person name="Kim S."/>
        </authorList>
    </citation>
    <scope>NUCLEOTIDE SEQUENCE</scope>
    <source>
        <strain evidence="12">KCTC 32182</strain>
    </source>
</reference>
<keyword evidence="7" id="KW-0175">Coiled coil</keyword>
<dbReference type="GO" id="GO:0030313">
    <property type="term" value="C:cell envelope"/>
    <property type="evidence" value="ECO:0007669"/>
    <property type="project" value="UniProtKB-SubCell"/>
</dbReference>
<keyword evidence="8 9" id="KW-0472">Membrane</keyword>
<evidence type="ECO:0000256" key="6">
    <source>
        <dbReference type="ARBA" id="ARBA00022989"/>
    </source>
</evidence>
<keyword evidence="5 9" id="KW-0812">Transmembrane</keyword>
<keyword evidence="13" id="KW-1185">Reference proteome</keyword>
<evidence type="ECO:0000313" key="13">
    <source>
        <dbReference type="Proteomes" id="UP000645257"/>
    </source>
</evidence>